<name>A0ABW9F161_9GAMM</name>
<dbReference type="RefSeq" id="WP_050075947.1">
    <property type="nucleotide sequence ID" value="NZ_CABHYG010000018.1"/>
</dbReference>
<dbReference type="SUPFAM" id="SSF46894">
    <property type="entry name" value="C-terminal effector domain of the bipartite response regulators"/>
    <property type="match status" value="1"/>
</dbReference>
<dbReference type="PRINTS" id="PR00038">
    <property type="entry name" value="HTHLUXR"/>
</dbReference>
<accession>A0ABW9F161</accession>
<sequence length="194" mass="22448">MKTLIVYKCQYTFQGLVSILNLDGCYYDVIHYSRIKLDRKIDFSKYDKLIIEGCENQMLHLLNEGSYKFNGILYYFLPQDKICSFLHHTYGKKNVIISKKSTLNEIKKTFNAKGKVFYTSNKKLRTICDGFTKLSKRQSEILLLFINGLNATQIAEHLCVSIKTVSGHKRVLMNSLGLSNNVEFNLLLAKYAYE</sequence>
<dbReference type="InterPro" id="IPR000792">
    <property type="entry name" value="Tscrpt_reg_LuxR_C"/>
</dbReference>
<dbReference type="Pfam" id="PF00196">
    <property type="entry name" value="GerE"/>
    <property type="match status" value="1"/>
</dbReference>
<evidence type="ECO:0000259" key="2">
    <source>
        <dbReference type="PROSITE" id="PS50043"/>
    </source>
</evidence>
<comment type="caution">
    <text evidence="3">The sequence shown here is derived from an EMBL/GenBank/DDBJ whole genome shotgun (WGS) entry which is preliminary data.</text>
</comment>
<feature type="domain" description="HTH luxR-type" evidence="2">
    <location>
        <begin position="127"/>
        <end position="192"/>
    </location>
</feature>
<keyword evidence="1" id="KW-0238">DNA-binding</keyword>
<dbReference type="Gene3D" id="1.10.10.10">
    <property type="entry name" value="Winged helix-like DNA-binding domain superfamily/Winged helix DNA-binding domain"/>
    <property type="match status" value="1"/>
</dbReference>
<evidence type="ECO:0000313" key="4">
    <source>
        <dbReference type="Proteomes" id="UP001629523"/>
    </source>
</evidence>
<dbReference type="CDD" id="cd06170">
    <property type="entry name" value="LuxR_C_like"/>
    <property type="match status" value="1"/>
</dbReference>
<keyword evidence="4" id="KW-1185">Reference proteome</keyword>
<dbReference type="GeneID" id="93972536"/>
<proteinExistence type="predicted"/>
<gene>
    <name evidence="3" type="ORF">WFP14_13575</name>
</gene>
<dbReference type="SMART" id="SM00421">
    <property type="entry name" value="HTH_LUXR"/>
    <property type="match status" value="1"/>
</dbReference>
<protein>
    <submittedName>
        <fullName evidence="3">LuxR C-terminal-related transcriptional regulator</fullName>
    </submittedName>
</protein>
<reference evidence="3 4" key="1">
    <citation type="journal article" date="2024" name="Infect. Genet. Evol.">
        <title>Characteristics and comparative genome analysis of Yersinia enterocolitica and related species associated with human infections in Switzerland 2019-2023.</title>
        <authorList>
            <person name="Stevens M.J.A."/>
            <person name="Horlbog J.A."/>
            <person name="Diethelm A."/>
            <person name="Stephan R."/>
            <person name="Nuesch-Inderbinen M."/>
        </authorList>
    </citation>
    <scope>NUCLEOTIDE SEQUENCE [LARGE SCALE GENOMIC DNA]</scope>
    <source>
        <strain evidence="3 4">N20-0302</strain>
    </source>
</reference>
<dbReference type="EMBL" id="JBBEST010000006">
    <property type="protein sequence ID" value="MFM1347576.1"/>
    <property type="molecule type" value="Genomic_DNA"/>
</dbReference>
<organism evidence="3 4">
    <name type="scientific">Yersinia proxima</name>
    <dbReference type="NCBI Taxonomy" id="2890316"/>
    <lineage>
        <taxon>Bacteria</taxon>
        <taxon>Pseudomonadati</taxon>
        <taxon>Pseudomonadota</taxon>
        <taxon>Gammaproteobacteria</taxon>
        <taxon>Enterobacterales</taxon>
        <taxon>Yersiniaceae</taxon>
        <taxon>Yersinia</taxon>
    </lineage>
</organism>
<dbReference type="Proteomes" id="UP001629523">
    <property type="component" value="Unassembled WGS sequence"/>
</dbReference>
<evidence type="ECO:0000313" key="3">
    <source>
        <dbReference type="EMBL" id="MFM1347576.1"/>
    </source>
</evidence>
<evidence type="ECO:0000256" key="1">
    <source>
        <dbReference type="ARBA" id="ARBA00023125"/>
    </source>
</evidence>
<dbReference type="InterPro" id="IPR016032">
    <property type="entry name" value="Sig_transdc_resp-reg_C-effctor"/>
</dbReference>
<dbReference type="InterPro" id="IPR036388">
    <property type="entry name" value="WH-like_DNA-bd_sf"/>
</dbReference>
<dbReference type="PROSITE" id="PS50043">
    <property type="entry name" value="HTH_LUXR_2"/>
    <property type="match status" value="1"/>
</dbReference>